<dbReference type="AlphaFoldDB" id="A0A4Y2PLU2"/>
<keyword evidence="3" id="KW-1185">Reference proteome</keyword>
<evidence type="ECO:0008006" key="4">
    <source>
        <dbReference type="Google" id="ProtNLM"/>
    </source>
</evidence>
<feature type="region of interest" description="Disordered" evidence="1">
    <location>
        <begin position="185"/>
        <end position="239"/>
    </location>
</feature>
<feature type="region of interest" description="Disordered" evidence="1">
    <location>
        <begin position="1"/>
        <end position="47"/>
    </location>
</feature>
<comment type="caution">
    <text evidence="2">The sequence shown here is derived from an EMBL/GenBank/DDBJ whole genome shotgun (WGS) entry which is preliminary data.</text>
</comment>
<evidence type="ECO:0000313" key="2">
    <source>
        <dbReference type="EMBL" id="GBN52925.1"/>
    </source>
</evidence>
<feature type="compositionally biased region" description="Polar residues" evidence="1">
    <location>
        <begin position="185"/>
        <end position="202"/>
    </location>
</feature>
<evidence type="ECO:0000313" key="3">
    <source>
        <dbReference type="Proteomes" id="UP000499080"/>
    </source>
</evidence>
<name>A0A4Y2PLU2_ARAVE</name>
<evidence type="ECO:0000256" key="1">
    <source>
        <dbReference type="SAM" id="MobiDB-lite"/>
    </source>
</evidence>
<reference evidence="2 3" key="1">
    <citation type="journal article" date="2019" name="Sci. Rep.">
        <title>Orb-weaving spider Araneus ventricosus genome elucidates the spidroin gene catalogue.</title>
        <authorList>
            <person name="Kono N."/>
            <person name="Nakamura H."/>
            <person name="Ohtoshi R."/>
            <person name="Moran D.A.P."/>
            <person name="Shinohara A."/>
            <person name="Yoshida Y."/>
            <person name="Fujiwara M."/>
            <person name="Mori M."/>
            <person name="Tomita M."/>
            <person name="Arakawa K."/>
        </authorList>
    </citation>
    <scope>NUCLEOTIDE SEQUENCE [LARGE SCALE GENOMIC DNA]</scope>
</reference>
<protein>
    <recommendedName>
        <fullName evidence="4">CCHC-type domain-containing protein</fullName>
    </recommendedName>
</protein>
<feature type="compositionally biased region" description="Basic residues" evidence="1">
    <location>
        <begin position="1"/>
        <end position="10"/>
    </location>
</feature>
<accession>A0A4Y2PLU2</accession>
<dbReference type="EMBL" id="BGPR01011782">
    <property type="protein sequence ID" value="GBN52925.1"/>
    <property type="molecule type" value="Genomic_DNA"/>
</dbReference>
<feature type="compositionally biased region" description="Polar residues" evidence="1">
    <location>
        <begin position="25"/>
        <end position="47"/>
    </location>
</feature>
<dbReference type="Proteomes" id="UP000499080">
    <property type="component" value="Unassembled WGS sequence"/>
</dbReference>
<feature type="compositionally biased region" description="Polar residues" evidence="1">
    <location>
        <begin position="219"/>
        <end position="235"/>
    </location>
</feature>
<sequence length="632" mass="70945">MPRKNSKNSAKHINSARQSRDSVNEDTQNSVNRVLNSSQPYSNISSTYQNTIKGKGVSFKQMSQQKPPRSTLISDRFHSKSNETLNKLPKAQCNTSNPVLKNQRKTLTPLDPILLTAIQNKIEQVEEQRFERYSKIREQSPNTYETIKENICNFAGGILMSEIANSFGDDAPSILASLNKSSFSISSTPKNASRPLHSTPNQLELKENLRIKTPPDLSRTPSPVLNTSSIHLDQQTPPPLDNGLPIVTTPVFLPDTSDIDGAILEMSPLPIQDMDNEEDLEVLFSRIKGTTDTQHSQQDHSAPSSYPDKENCSFYARIEKIKDFLSSSTPDVNQAILYLDQLQADLFTNELIQIKPHKDAPQSSIQAKASVSQVSLSYPSSNQVPSSTSSKHTILLYPNSKSNSNLTDILNEELQPQDFHPTNIRPIKGKGLAISLNSSKDLDNFQLKISDNENLKSHIKVKFPEKRLPSLIVYNIPSTINEESVQEAMMAQLNLPIPLKIRFKFKGNSPETTNWVFESTSSIIKTAQKLKKLTIGWSFLKISEFFHIKRCNFCQAYGHTTKDCNYHLPSCGSCADHHATRDCSSTYICCINCYESNLHTGTQYPTFHPAKDQCCPFFQAAKQQYCSTREYT</sequence>
<organism evidence="2 3">
    <name type="scientific">Araneus ventricosus</name>
    <name type="common">Orbweaver spider</name>
    <name type="synonym">Epeira ventricosa</name>
    <dbReference type="NCBI Taxonomy" id="182803"/>
    <lineage>
        <taxon>Eukaryota</taxon>
        <taxon>Metazoa</taxon>
        <taxon>Ecdysozoa</taxon>
        <taxon>Arthropoda</taxon>
        <taxon>Chelicerata</taxon>
        <taxon>Arachnida</taxon>
        <taxon>Araneae</taxon>
        <taxon>Araneomorphae</taxon>
        <taxon>Entelegynae</taxon>
        <taxon>Araneoidea</taxon>
        <taxon>Araneidae</taxon>
        <taxon>Araneus</taxon>
    </lineage>
</organism>
<proteinExistence type="predicted"/>
<gene>
    <name evidence="2" type="ORF">AVEN_131855_1</name>
</gene>
<dbReference type="OrthoDB" id="6437361at2759"/>